<keyword evidence="3" id="KW-1185">Reference proteome</keyword>
<name>A0A226BXD5_9FIRM</name>
<accession>A0A226BXD5</accession>
<evidence type="ECO:0000313" key="3">
    <source>
        <dbReference type="Proteomes" id="UP000214588"/>
    </source>
</evidence>
<comment type="caution">
    <text evidence="2">The sequence shown here is derived from an EMBL/GenBank/DDBJ whole genome shotgun (WGS) entry which is preliminary data.</text>
</comment>
<feature type="region of interest" description="Disordered" evidence="1">
    <location>
        <begin position="60"/>
        <end position="83"/>
    </location>
</feature>
<proteinExistence type="predicted"/>
<reference evidence="2 3" key="1">
    <citation type="submission" date="2017-06" db="EMBL/GenBank/DDBJ databases">
        <title>Draft Genome Sequence of Natranaerobius trueperi halophilic, alkalithermophilic bacteria from soda lakes.</title>
        <authorList>
            <person name="Zhao B."/>
        </authorList>
    </citation>
    <scope>NUCLEOTIDE SEQUENCE [LARGE SCALE GENOMIC DNA]</scope>
    <source>
        <strain evidence="2 3">DSM 18760</strain>
    </source>
</reference>
<dbReference type="Proteomes" id="UP000214588">
    <property type="component" value="Unassembled WGS sequence"/>
</dbReference>
<sequence length="83" mass="9467">MQKKVISIVWGLRLKGKVKEIPSDGKVEINNKNFSITIDEAAPFTLEGLDENFKEKVRANRLEQEIDQEESSPSPPPLRMVRC</sequence>
<dbReference type="AlphaFoldDB" id="A0A226BXD5"/>
<feature type="compositionally biased region" description="Pro residues" evidence="1">
    <location>
        <begin position="73"/>
        <end position="83"/>
    </location>
</feature>
<gene>
    <name evidence="2" type="ORF">CDO51_07025</name>
</gene>
<evidence type="ECO:0000256" key="1">
    <source>
        <dbReference type="SAM" id="MobiDB-lite"/>
    </source>
</evidence>
<protein>
    <submittedName>
        <fullName evidence="2">Uncharacterized protein</fullName>
    </submittedName>
</protein>
<dbReference type="EMBL" id="NIQC01000013">
    <property type="protein sequence ID" value="OWZ83698.1"/>
    <property type="molecule type" value="Genomic_DNA"/>
</dbReference>
<evidence type="ECO:0000313" key="2">
    <source>
        <dbReference type="EMBL" id="OWZ83698.1"/>
    </source>
</evidence>
<organism evidence="2 3">
    <name type="scientific">Natranaerobius trueperi</name>
    <dbReference type="NCBI Taxonomy" id="759412"/>
    <lineage>
        <taxon>Bacteria</taxon>
        <taxon>Bacillati</taxon>
        <taxon>Bacillota</taxon>
        <taxon>Clostridia</taxon>
        <taxon>Natranaerobiales</taxon>
        <taxon>Natranaerobiaceae</taxon>
        <taxon>Natranaerobius</taxon>
    </lineage>
</organism>